<dbReference type="CDD" id="cd05917">
    <property type="entry name" value="FACL_like_2"/>
    <property type="match status" value="1"/>
</dbReference>
<evidence type="ECO:0000259" key="3">
    <source>
        <dbReference type="Pfam" id="PF00501"/>
    </source>
</evidence>
<dbReference type="Proteomes" id="UP000198589">
    <property type="component" value="Unassembled WGS sequence"/>
</dbReference>
<dbReference type="FunFam" id="3.40.50.12780:FF:000003">
    <property type="entry name" value="Long-chain-fatty-acid--CoA ligase FadD"/>
    <property type="match status" value="1"/>
</dbReference>
<dbReference type="PANTHER" id="PTHR43201">
    <property type="entry name" value="ACYL-COA SYNTHETASE"/>
    <property type="match status" value="1"/>
</dbReference>
<keyword evidence="6" id="KW-1185">Reference proteome</keyword>
<evidence type="ECO:0000256" key="2">
    <source>
        <dbReference type="ARBA" id="ARBA00022598"/>
    </source>
</evidence>
<proteinExistence type="inferred from homology"/>
<dbReference type="PANTHER" id="PTHR43201:SF5">
    <property type="entry name" value="MEDIUM-CHAIN ACYL-COA LIGASE ACSF2, MITOCHONDRIAL"/>
    <property type="match status" value="1"/>
</dbReference>
<dbReference type="Gene3D" id="3.40.50.12780">
    <property type="entry name" value="N-terminal domain of ligase-like"/>
    <property type="match status" value="1"/>
</dbReference>
<evidence type="ECO:0000259" key="4">
    <source>
        <dbReference type="Pfam" id="PF13193"/>
    </source>
</evidence>
<protein>
    <submittedName>
        <fullName evidence="5">Fatty-acyl-CoA synthase</fullName>
    </submittedName>
</protein>
<gene>
    <name evidence="5" type="ORF">SAMN05216574_102252</name>
</gene>
<dbReference type="PROSITE" id="PS00455">
    <property type="entry name" value="AMP_BINDING"/>
    <property type="match status" value="1"/>
</dbReference>
<dbReference type="AlphaFoldDB" id="A0A1I1Y3U3"/>
<dbReference type="InterPro" id="IPR000873">
    <property type="entry name" value="AMP-dep_synth/lig_dom"/>
</dbReference>
<evidence type="ECO:0000313" key="5">
    <source>
        <dbReference type="EMBL" id="SFE14216.1"/>
    </source>
</evidence>
<dbReference type="STRING" id="1798228.SAMN05216574_102252"/>
<reference evidence="6" key="1">
    <citation type="submission" date="2016-10" db="EMBL/GenBank/DDBJ databases">
        <authorList>
            <person name="Varghese N."/>
            <person name="Submissions S."/>
        </authorList>
    </citation>
    <scope>NUCLEOTIDE SEQUENCE [LARGE SCALE GENOMIC DNA]</scope>
    <source>
        <strain evidence="6">DSM 46838</strain>
    </source>
</reference>
<dbReference type="Pfam" id="PF00501">
    <property type="entry name" value="AMP-binding"/>
    <property type="match status" value="1"/>
</dbReference>
<keyword evidence="2" id="KW-0436">Ligase</keyword>
<accession>A0A1I1Y3U3</accession>
<dbReference type="OrthoDB" id="9803968at2"/>
<dbReference type="SUPFAM" id="SSF56801">
    <property type="entry name" value="Acetyl-CoA synthetase-like"/>
    <property type="match status" value="1"/>
</dbReference>
<dbReference type="InterPro" id="IPR025110">
    <property type="entry name" value="AMP-bd_C"/>
</dbReference>
<name>A0A1I1Y3U3_9ACTN</name>
<dbReference type="InterPro" id="IPR020845">
    <property type="entry name" value="AMP-binding_CS"/>
</dbReference>
<evidence type="ECO:0000313" key="6">
    <source>
        <dbReference type="Proteomes" id="UP000198589"/>
    </source>
</evidence>
<dbReference type="EMBL" id="FOND01000002">
    <property type="protein sequence ID" value="SFE14216.1"/>
    <property type="molecule type" value="Genomic_DNA"/>
</dbReference>
<sequence length="552" mass="60036">MSMAPALPSYSSGTSTVPLLGDTIGANLDRTAARVGDHEALVECATGRRFSYPQFVAEVDAVALGLDRLGVGKGDRVGIWAPNCAEWAFVQYATAKLGAILVNINPAYRTHELSYVLEQAGISVLVSAPEFKTSDYRSMVAEVRDGCAALREVVFLGSPEWDALLAAGRAGDRELLVRRETELSADDPINIQYTSGTTGFPKGATLTHHNLLNNGFFVGEGCGYTEADRICIPVPYYHCFGMGMGNLAATSHGATMVIPAPGFDPALTLRAVQEERCTSLYGVPTMFIAELGLPDFADYDLSSLRTGIMAGSPCPVEVMKRVVSEMGMTEVTICYGMTETSPVSTQTGADDDLDRRTATVGRVHPHLEVKVVDPATGLTVPRGEPGEFCTRGYSVMLGYWNEPEKTAEVIDRARWMHTGDLAVMDEAGYLNIVGRIKDMVIRGGENVYPREIEEFLYSHPDVVDAQVIGVPDERFGEELMAWVRLRAGAEPLTAEGLREFCAGKLAHYKVPRYVKVVEEFPMTVTGKIRKVEMRQVSVEELGLQSAAEIRNA</sequence>
<dbReference type="GO" id="GO:0006631">
    <property type="term" value="P:fatty acid metabolic process"/>
    <property type="evidence" value="ECO:0007669"/>
    <property type="project" value="TreeGrafter"/>
</dbReference>
<feature type="domain" description="AMP-binding enzyme C-terminal" evidence="4">
    <location>
        <begin position="451"/>
        <end position="527"/>
    </location>
</feature>
<evidence type="ECO:0000256" key="1">
    <source>
        <dbReference type="ARBA" id="ARBA00006432"/>
    </source>
</evidence>
<dbReference type="FunFam" id="3.30.300.30:FF:000008">
    <property type="entry name" value="2,3-dihydroxybenzoate-AMP ligase"/>
    <property type="match status" value="1"/>
</dbReference>
<comment type="similarity">
    <text evidence="1">Belongs to the ATP-dependent AMP-binding enzyme family.</text>
</comment>
<organism evidence="5 6">
    <name type="scientific">Blastococcus tunisiensis</name>
    <dbReference type="NCBI Taxonomy" id="1798228"/>
    <lineage>
        <taxon>Bacteria</taxon>
        <taxon>Bacillati</taxon>
        <taxon>Actinomycetota</taxon>
        <taxon>Actinomycetes</taxon>
        <taxon>Geodermatophilales</taxon>
        <taxon>Geodermatophilaceae</taxon>
        <taxon>Blastococcus</taxon>
    </lineage>
</organism>
<dbReference type="Gene3D" id="3.30.300.30">
    <property type="match status" value="1"/>
</dbReference>
<dbReference type="GO" id="GO:0031956">
    <property type="term" value="F:medium-chain fatty acid-CoA ligase activity"/>
    <property type="evidence" value="ECO:0007669"/>
    <property type="project" value="TreeGrafter"/>
</dbReference>
<dbReference type="Pfam" id="PF13193">
    <property type="entry name" value="AMP-binding_C"/>
    <property type="match status" value="1"/>
</dbReference>
<dbReference type="RefSeq" id="WP_092195421.1">
    <property type="nucleotide sequence ID" value="NZ_FOND01000002.1"/>
</dbReference>
<dbReference type="InterPro" id="IPR042099">
    <property type="entry name" value="ANL_N_sf"/>
</dbReference>
<dbReference type="InterPro" id="IPR045851">
    <property type="entry name" value="AMP-bd_C_sf"/>
</dbReference>
<feature type="domain" description="AMP-dependent synthetase/ligase" evidence="3">
    <location>
        <begin position="28"/>
        <end position="400"/>
    </location>
</feature>